<protein>
    <recommendedName>
        <fullName evidence="3">Protein kinase domain-containing protein</fullName>
    </recommendedName>
</protein>
<comment type="caution">
    <text evidence="1">The sequence shown here is derived from an EMBL/GenBank/DDBJ whole genome shotgun (WGS) entry which is preliminary data.</text>
</comment>
<reference evidence="1 2" key="1">
    <citation type="submission" date="2016-04" db="EMBL/GenBank/DDBJ databases">
        <title>Genome analyses suggest a sexual origin of heterokaryosis in a supposedly ancient asexual fungus.</title>
        <authorList>
            <person name="Ropars J."/>
            <person name="Sedzielewska K."/>
            <person name="Noel J."/>
            <person name="Charron P."/>
            <person name="Farinelli L."/>
            <person name="Marton T."/>
            <person name="Kruger M."/>
            <person name="Pelin A."/>
            <person name="Brachmann A."/>
            <person name="Corradi N."/>
        </authorList>
    </citation>
    <scope>NUCLEOTIDE SEQUENCE [LARGE SCALE GENOMIC DNA]</scope>
    <source>
        <strain evidence="1 2">C2</strain>
    </source>
</reference>
<reference evidence="1 2" key="2">
    <citation type="submission" date="2017-10" db="EMBL/GenBank/DDBJ databases">
        <title>Extensive intraspecific genome diversity in a model arbuscular mycorrhizal fungus.</title>
        <authorList>
            <person name="Chen E.C.H."/>
            <person name="Morin E."/>
            <person name="Baudet D."/>
            <person name="Noel J."/>
            <person name="Ndikumana S."/>
            <person name="Charron P."/>
            <person name="St-Onge C."/>
            <person name="Giorgi J."/>
            <person name="Grigoriev I.V."/>
            <person name="Roux C."/>
            <person name="Martin F.M."/>
            <person name="Corradi N."/>
        </authorList>
    </citation>
    <scope>NUCLEOTIDE SEQUENCE [LARGE SCALE GENOMIC DNA]</scope>
    <source>
        <strain evidence="1 2">C2</strain>
    </source>
</reference>
<organism evidence="1 2">
    <name type="scientific">Rhizophagus irregularis</name>
    <dbReference type="NCBI Taxonomy" id="588596"/>
    <lineage>
        <taxon>Eukaryota</taxon>
        <taxon>Fungi</taxon>
        <taxon>Fungi incertae sedis</taxon>
        <taxon>Mucoromycota</taxon>
        <taxon>Glomeromycotina</taxon>
        <taxon>Glomeromycetes</taxon>
        <taxon>Glomerales</taxon>
        <taxon>Glomeraceae</taxon>
        <taxon>Rhizophagus</taxon>
    </lineage>
</organism>
<gene>
    <name evidence="1" type="ORF">RhiirC2_800372</name>
</gene>
<name>A0A2N1M3R0_9GLOM</name>
<accession>A0A2N1M3R0</accession>
<dbReference type="VEuPathDB" id="FungiDB:FUN_009678"/>
<dbReference type="SUPFAM" id="SSF56112">
    <property type="entry name" value="Protein kinase-like (PK-like)"/>
    <property type="match status" value="1"/>
</dbReference>
<dbReference type="EMBL" id="LLXL01005896">
    <property type="protein sequence ID" value="PKK56282.1"/>
    <property type="molecule type" value="Genomic_DNA"/>
</dbReference>
<dbReference type="InterPro" id="IPR011009">
    <property type="entry name" value="Kinase-like_dom_sf"/>
</dbReference>
<evidence type="ECO:0000313" key="1">
    <source>
        <dbReference type="EMBL" id="PKK56282.1"/>
    </source>
</evidence>
<proteinExistence type="predicted"/>
<dbReference type="Gene3D" id="1.10.510.10">
    <property type="entry name" value="Transferase(Phosphotransferase) domain 1"/>
    <property type="match status" value="1"/>
</dbReference>
<evidence type="ECO:0000313" key="2">
    <source>
        <dbReference type="Proteomes" id="UP000233469"/>
    </source>
</evidence>
<dbReference type="Proteomes" id="UP000233469">
    <property type="component" value="Unassembled WGS sequence"/>
</dbReference>
<dbReference type="AlphaFoldDB" id="A0A2N1M3R0"/>
<evidence type="ECO:0008006" key="3">
    <source>
        <dbReference type="Google" id="ProtNLM"/>
    </source>
</evidence>
<sequence>MEFNINSTQITFLIERSTTSLYLLNKKSAVYSIGVLLWEISSCILQGLRETPIHDTPEEYLRIYTDCWNIEPDNRPTINQVVDELKVLVLKTKDNIIKDFNLNDNNKDIQSSTNQQPTLNVKISEKFVSLHGDLSQVIQNFNMTNIDDVETSISSNNANNDNNKDIQSSTNQQPILNVAISENIDSLHGDLSQVIQNFNMMMNTDDIKTLISSNNISENNFNM</sequence>